<evidence type="ECO:0000256" key="1">
    <source>
        <dbReference type="SAM" id="MobiDB-lite"/>
    </source>
</evidence>
<reference evidence="3" key="1">
    <citation type="submission" date="2024-07" db="EMBL/GenBank/DDBJ databases">
        <title>Complete genome sequences of cellulolytic bacteria, Kitasatospora sp. CMC57 and Streptomyces sp. CMC78, isolated from Japanese agricultural soil.</title>
        <authorList>
            <person name="Hashimoto T."/>
            <person name="Ito M."/>
            <person name="Iwamoto M."/>
            <person name="Fukahori D."/>
            <person name="Shoda T."/>
            <person name="Sakoda M."/>
            <person name="Morohoshi T."/>
            <person name="Mitsuboshi M."/>
            <person name="Nishizawa T."/>
        </authorList>
    </citation>
    <scope>NUCLEOTIDE SEQUENCE</scope>
    <source>
        <strain evidence="3">CMC78</strain>
    </source>
</reference>
<dbReference type="RefSeq" id="WP_406189581.1">
    <property type="nucleotide sequence ID" value="NZ_AP035884.1"/>
</dbReference>
<dbReference type="Pfam" id="PF14243">
    <property type="entry name" value="R2K_3"/>
    <property type="match status" value="1"/>
</dbReference>
<proteinExistence type="predicted"/>
<evidence type="ECO:0000313" key="3">
    <source>
        <dbReference type="EMBL" id="BFP56792.1"/>
    </source>
</evidence>
<evidence type="ECO:0000259" key="2">
    <source>
        <dbReference type="Pfam" id="PF14243"/>
    </source>
</evidence>
<name>A0AB33KQF0_9ACTN</name>
<feature type="compositionally biased region" description="Polar residues" evidence="1">
    <location>
        <begin position="240"/>
        <end position="253"/>
    </location>
</feature>
<dbReference type="AlphaFoldDB" id="A0AB33KQF0"/>
<dbReference type="KEGG" id="stcm:SCMC78_65990"/>
<gene>
    <name evidence="3" type="ORF">SCMC78_65990</name>
</gene>
<accession>A0AB33KQF0</accession>
<dbReference type="InterPro" id="IPR025643">
    <property type="entry name" value="R2K_3"/>
</dbReference>
<protein>
    <submittedName>
        <fullName evidence="3">ATP-grasp domain-containing protein</fullName>
    </submittedName>
</protein>
<feature type="domain" description="ATP-grasp" evidence="2">
    <location>
        <begin position="156"/>
        <end position="317"/>
    </location>
</feature>
<feature type="region of interest" description="Disordered" evidence="1">
    <location>
        <begin position="236"/>
        <end position="260"/>
    </location>
</feature>
<sequence length="323" mass="33709">MSGTSSTSGASGTSSASERNGFLFCADPLRLSRPDPQFADELAAARAAGGRIALLDHDALLAGDAAGAVARVARDSGPYWYRGWMIPSGRYAELEAALAARGCALLTGAAGYRRAHELPGWYEEFGGLTPRSVWRALAPGAPAPTADELAGLAAPLGPGPGIVKDFVKSRKHEWFEACYVPELADREQLAAVVGRFVELQDTFLAGGVVLRAFEPFVAGGEARVWWVDGEAVLTTAHPDTPNSPGTSNTSGTPNLPDRVPVPELPSLREAVGRLGLRWVTTDLALREDGVWRVVEVGDGQVSGLPAGAEAGVLFAALAAAGAR</sequence>
<organism evidence="3">
    <name type="scientific">Streptomyces sp. CMC78</name>
    <dbReference type="NCBI Taxonomy" id="3231512"/>
    <lineage>
        <taxon>Bacteria</taxon>
        <taxon>Bacillati</taxon>
        <taxon>Actinomycetota</taxon>
        <taxon>Actinomycetes</taxon>
        <taxon>Kitasatosporales</taxon>
        <taxon>Streptomycetaceae</taxon>
        <taxon>Streptomyces</taxon>
    </lineage>
</organism>
<dbReference type="EMBL" id="AP035884">
    <property type="protein sequence ID" value="BFP56792.1"/>
    <property type="molecule type" value="Genomic_DNA"/>
</dbReference>